<dbReference type="EMBL" id="JAWJZY010000001">
    <property type="protein sequence ID" value="MEE8657781.1"/>
    <property type="molecule type" value="Genomic_DNA"/>
</dbReference>
<dbReference type="Proteomes" id="UP001312908">
    <property type="component" value="Unassembled WGS sequence"/>
</dbReference>
<dbReference type="NCBIfam" id="NF003501">
    <property type="entry name" value="PRK05170.1-5"/>
    <property type="match status" value="1"/>
</dbReference>
<evidence type="ECO:0000313" key="3">
    <source>
        <dbReference type="EMBL" id="MEE8657781.1"/>
    </source>
</evidence>
<evidence type="ECO:0000256" key="2">
    <source>
        <dbReference type="SAM" id="MobiDB-lite"/>
    </source>
</evidence>
<gene>
    <name evidence="3" type="ORF">DOFOFD_01970</name>
</gene>
<dbReference type="PANTHER" id="PTHR37421:SF1">
    <property type="entry name" value="UPF0260 PROTEIN YCGN"/>
    <property type="match status" value="1"/>
</dbReference>
<comment type="similarity">
    <text evidence="1">Belongs to the UPF0260 family.</text>
</comment>
<dbReference type="NCBIfam" id="NF003507">
    <property type="entry name" value="PRK05170.2-5"/>
    <property type="match status" value="1"/>
</dbReference>
<dbReference type="PANTHER" id="PTHR37421">
    <property type="entry name" value="UPF0260 PROTEIN YCGN"/>
    <property type="match status" value="1"/>
</dbReference>
<dbReference type="RefSeq" id="WP_394818773.1">
    <property type="nucleotide sequence ID" value="NZ_JAWJZY010000001.1"/>
</dbReference>
<dbReference type="Pfam" id="PF03692">
    <property type="entry name" value="CxxCxxCC"/>
    <property type="match status" value="1"/>
</dbReference>
<dbReference type="HAMAP" id="MF_00676">
    <property type="entry name" value="UPF0260"/>
    <property type="match status" value="1"/>
</dbReference>
<evidence type="ECO:0000313" key="4">
    <source>
        <dbReference type="Proteomes" id="UP001312908"/>
    </source>
</evidence>
<proteinExistence type="inferred from homology"/>
<reference evidence="3 4" key="1">
    <citation type="submission" date="2023-10" db="EMBL/GenBank/DDBJ databases">
        <title>Sorlinia euscelidii gen. nov., sp. nov., an acetic acid bacteria isolated from the gut of Euscelidius variegatus emitter.</title>
        <authorList>
            <person name="Michoud G."/>
            <person name="Marasco R."/>
            <person name="Seferji K."/>
            <person name="Gonella E."/>
            <person name="Garuglieri E."/>
            <person name="Alma A."/>
            <person name="Mapelli F."/>
            <person name="Borin S."/>
            <person name="Daffonchio D."/>
            <person name="Crotti E."/>
        </authorList>
    </citation>
    <scope>NUCLEOTIDE SEQUENCE [LARGE SCALE GENOMIC DNA]</scope>
    <source>
        <strain evidence="3 4">EV16P</strain>
    </source>
</reference>
<feature type="region of interest" description="Disordered" evidence="2">
    <location>
        <begin position="144"/>
        <end position="171"/>
    </location>
</feature>
<comment type="caution">
    <text evidence="3">The sequence shown here is derived from an EMBL/GenBank/DDBJ whole genome shotgun (WGS) entry which is preliminary data.</text>
</comment>
<accession>A0ABU7U0F6</accession>
<protein>
    <recommendedName>
        <fullName evidence="1">UPF0260 protein DOFOFD_01970</fullName>
    </recommendedName>
</protein>
<keyword evidence="4" id="KW-1185">Reference proteome</keyword>
<evidence type="ECO:0000256" key="1">
    <source>
        <dbReference type="HAMAP-Rule" id="MF_00676"/>
    </source>
</evidence>
<dbReference type="InterPro" id="IPR008228">
    <property type="entry name" value="UCP006173"/>
</dbReference>
<organism evidence="3 4">
    <name type="scientific">Sorlinia euscelidii</name>
    <dbReference type="NCBI Taxonomy" id="3081148"/>
    <lineage>
        <taxon>Bacteria</taxon>
        <taxon>Pseudomonadati</taxon>
        <taxon>Pseudomonadota</taxon>
        <taxon>Alphaproteobacteria</taxon>
        <taxon>Acetobacterales</taxon>
        <taxon>Acetobacteraceae</taxon>
        <taxon>Sorlinia</taxon>
    </lineage>
</organism>
<sequence>MTNTERFWETKRLSELSPSEWERLCDGCGLCCLHKLRDEDTDTLMFTDVACRLLDLNTCQCASYAERFRKVPDCIALTPKMVHEIDWLPPSCAYRLMDEGKPLPDWHPLLTGNRESVHQAGISGRGRIISERYAGPLERHIVDWPGEDPLRPPASARPRPKKRAPKAPRRA</sequence>
<name>A0ABU7U0F6_9PROT</name>
<dbReference type="PIRSF" id="PIRSF006173">
    <property type="entry name" value="UCP006173"/>
    <property type="match status" value="1"/>
</dbReference>
<feature type="compositionally biased region" description="Basic residues" evidence="2">
    <location>
        <begin position="158"/>
        <end position="171"/>
    </location>
</feature>
<dbReference type="InterPro" id="IPR005358">
    <property type="entry name" value="Puta_zinc/iron-chelating_dom"/>
</dbReference>